<name>A0A1M5HLI8_FLAJO</name>
<reference evidence="4 5" key="1">
    <citation type="submission" date="2016-11" db="EMBL/GenBank/DDBJ databases">
        <authorList>
            <person name="Jaros S."/>
            <person name="Januszkiewicz K."/>
            <person name="Wedrychowicz H."/>
        </authorList>
    </citation>
    <scope>NUCLEOTIDE SEQUENCE [LARGE SCALE GENOMIC DNA]</scope>
    <source>
        <strain evidence="4 5">DSM 6792</strain>
    </source>
</reference>
<dbReference type="Pfam" id="PF13439">
    <property type="entry name" value="Glyco_transf_4"/>
    <property type="match status" value="1"/>
</dbReference>
<sequence>MKLVIDARLINASGVGTYLKNIIPGIIHAFDEVLLLGNNKELKLFDWAENIKIIEFNAKIYSLEEQIKYPFIIPSCDVLWCPFFNTPIFPVKAGKIITTIHDVYHLTEIASLSFAKKKAAKLLFTNAVRKSNLVLTVSEFSKSEILKYLKTDSQKIEVVYCGVDRTLFLSPKKGNIELPENYILYVGNIKPHKNLITLLKAFNTFSNEFKSKYPLVLTGKKEGFITKDNEIDIFIKSNDLEKYITFTGYVSDSEIPNIYLGANLFVFPSLYEGFGLPVLEALAASTKVISSNAASLCEVGGNAVIYFDPKKYEELAELIKKHIDKNQDDNHLIIEREKQLEKFTWQKVIEKHLEAFKK</sequence>
<dbReference type="CDD" id="cd03809">
    <property type="entry name" value="GT4_MtfB-like"/>
    <property type="match status" value="1"/>
</dbReference>
<accession>A0A1M5HLI8</accession>
<dbReference type="EMBL" id="FQWH01000001">
    <property type="protein sequence ID" value="SHG16825.1"/>
    <property type="molecule type" value="Genomic_DNA"/>
</dbReference>
<dbReference type="GO" id="GO:0016757">
    <property type="term" value="F:glycosyltransferase activity"/>
    <property type="evidence" value="ECO:0007669"/>
    <property type="project" value="InterPro"/>
</dbReference>
<proteinExistence type="predicted"/>
<dbReference type="AlphaFoldDB" id="A0A1M5HLI8"/>
<protein>
    <submittedName>
        <fullName evidence="4">Glycosyltransferase involved in cell wall bisynthesis</fullName>
    </submittedName>
</protein>
<dbReference type="Proteomes" id="UP000184112">
    <property type="component" value="Unassembled WGS sequence"/>
</dbReference>
<dbReference type="PANTHER" id="PTHR46401:SF2">
    <property type="entry name" value="GLYCOSYLTRANSFERASE WBBK-RELATED"/>
    <property type="match status" value="1"/>
</dbReference>
<dbReference type="PANTHER" id="PTHR46401">
    <property type="entry name" value="GLYCOSYLTRANSFERASE WBBK-RELATED"/>
    <property type="match status" value="1"/>
</dbReference>
<evidence type="ECO:0000313" key="5">
    <source>
        <dbReference type="Proteomes" id="UP000184112"/>
    </source>
</evidence>
<dbReference type="InterPro" id="IPR028098">
    <property type="entry name" value="Glyco_trans_4-like_N"/>
</dbReference>
<dbReference type="InterPro" id="IPR001296">
    <property type="entry name" value="Glyco_trans_1"/>
</dbReference>
<dbReference type="SUPFAM" id="SSF53756">
    <property type="entry name" value="UDP-Glycosyltransferase/glycogen phosphorylase"/>
    <property type="match status" value="1"/>
</dbReference>
<organism evidence="4 5">
    <name type="scientific">Flavobacterium johnsoniae</name>
    <name type="common">Cytophaga johnsonae</name>
    <dbReference type="NCBI Taxonomy" id="986"/>
    <lineage>
        <taxon>Bacteria</taxon>
        <taxon>Pseudomonadati</taxon>
        <taxon>Bacteroidota</taxon>
        <taxon>Flavobacteriia</taxon>
        <taxon>Flavobacteriales</taxon>
        <taxon>Flavobacteriaceae</taxon>
        <taxon>Flavobacterium</taxon>
    </lineage>
</organism>
<gene>
    <name evidence="4" type="ORF">SAMN05444388_101912</name>
</gene>
<dbReference type="GO" id="GO:0009103">
    <property type="term" value="P:lipopolysaccharide biosynthetic process"/>
    <property type="evidence" value="ECO:0007669"/>
    <property type="project" value="TreeGrafter"/>
</dbReference>
<evidence type="ECO:0000256" key="1">
    <source>
        <dbReference type="ARBA" id="ARBA00022679"/>
    </source>
</evidence>
<feature type="domain" description="Glycosyltransferase subfamily 4-like N-terminal" evidence="3">
    <location>
        <begin position="94"/>
        <end position="165"/>
    </location>
</feature>
<dbReference type="Pfam" id="PF00534">
    <property type="entry name" value="Glycos_transf_1"/>
    <property type="match status" value="1"/>
</dbReference>
<evidence type="ECO:0000259" key="3">
    <source>
        <dbReference type="Pfam" id="PF13439"/>
    </source>
</evidence>
<evidence type="ECO:0000259" key="2">
    <source>
        <dbReference type="Pfam" id="PF00534"/>
    </source>
</evidence>
<dbReference type="RefSeq" id="WP_073408304.1">
    <property type="nucleotide sequence ID" value="NZ_FQWH01000001.1"/>
</dbReference>
<evidence type="ECO:0000313" key="4">
    <source>
        <dbReference type="EMBL" id="SHG16825.1"/>
    </source>
</evidence>
<feature type="domain" description="Glycosyl transferase family 1" evidence="2">
    <location>
        <begin position="171"/>
        <end position="333"/>
    </location>
</feature>
<dbReference type="Gene3D" id="3.40.50.2000">
    <property type="entry name" value="Glycogen Phosphorylase B"/>
    <property type="match status" value="2"/>
</dbReference>
<keyword evidence="1 4" id="KW-0808">Transferase</keyword>